<evidence type="ECO:0000313" key="2">
    <source>
        <dbReference type="EMBL" id="KTD08065.1"/>
    </source>
</evidence>
<dbReference type="GO" id="GO:0008237">
    <property type="term" value="F:metallopeptidase activity"/>
    <property type="evidence" value="ECO:0007669"/>
    <property type="project" value="UniProtKB-KW"/>
</dbReference>
<dbReference type="GO" id="GO:0006508">
    <property type="term" value="P:proteolysis"/>
    <property type="evidence" value="ECO:0007669"/>
    <property type="project" value="UniProtKB-KW"/>
</dbReference>
<keyword evidence="2" id="KW-0482">Metalloprotease</keyword>
<organism evidence="2 4">
    <name type="scientific">Legionella jamestowniensis</name>
    <dbReference type="NCBI Taxonomy" id="455"/>
    <lineage>
        <taxon>Bacteria</taxon>
        <taxon>Pseudomonadati</taxon>
        <taxon>Pseudomonadota</taxon>
        <taxon>Gammaproteobacteria</taxon>
        <taxon>Legionellales</taxon>
        <taxon>Legionellaceae</taxon>
        <taxon>Legionella</taxon>
    </lineage>
</organism>
<dbReference type="AlphaFoldDB" id="A0A0W0UJI5"/>
<dbReference type="PANTHER" id="PTHR30399">
    <property type="entry name" value="UNCHARACTERIZED PROTEIN YGJP"/>
    <property type="match status" value="1"/>
</dbReference>
<dbReference type="CDD" id="cd07344">
    <property type="entry name" value="M48_yhfN_like"/>
    <property type="match status" value="1"/>
</dbReference>
<evidence type="ECO:0000313" key="4">
    <source>
        <dbReference type="Proteomes" id="UP000054715"/>
    </source>
</evidence>
<dbReference type="Proteomes" id="UP000054715">
    <property type="component" value="Unassembled WGS sequence"/>
</dbReference>
<gene>
    <name evidence="3" type="ORF">A8135_03565</name>
    <name evidence="2" type="ORF">Ljam_2260</name>
</gene>
<dbReference type="EMBL" id="LNYG01000013">
    <property type="protein sequence ID" value="KTD08065.1"/>
    <property type="molecule type" value="Genomic_DNA"/>
</dbReference>
<keyword evidence="2" id="KW-0378">Hydrolase</keyword>
<dbReference type="EMBL" id="LYOZ01000045">
    <property type="protein sequence ID" value="OCH97344.1"/>
    <property type="molecule type" value="Genomic_DNA"/>
</dbReference>
<comment type="caution">
    <text evidence="2">The sequence shown here is derived from an EMBL/GenBank/DDBJ whole genome shotgun (WGS) entry which is preliminary data.</text>
</comment>
<sequence length="227" mass="27028">MNKHTIEIDGIIVEISRKPIKNLHLRIYPPDGQVKVSAPLRYRLDTIRAQIQAKINWIHHQRKQLRAQHPPLSYNTGEQLYFLGKAYTLINLPQNTRSQVSVVNDQIHCFASANATREEKEKLIQNWHRQEMKSLLPDLIHQWEPILGVQVKEWGIKSMKTRWGSCNISAHRIWLNLRLMTKPLACLEYVVIHEMIHLIEKNHNKRFYTLMDKFLPDWRHRQMLLEQ</sequence>
<dbReference type="PATRIC" id="fig|455.5.peg.2380"/>
<evidence type="ECO:0000313" key="3">
    <source>
        <dbReference type="EMBL" id="OCH97344.1"/>
    </source>
</evidence>
<evidence type="ECO:0000313" key="5">
    <source>
        <dbReference type="Proteomes" id="UP000093336"/>
    </source>
</evidence>
<name>A0A0W0UJI5_9GAMM</name>
<accession>A0A0W0UJI5</accession>
<dbReference type="Pfam" id="PF01863">
    <property type="entry name" value="YgjP-like"/>
    <property type="match status" value="1"/>
</dbReference>
<dbReference type="Gene3D" id="3.30.2010.10">
    <property type="entry name" value="Metalloproteases ('zincins'), catalytic domain"/>
    <property type="match status" value="1"/>
</dbReference>
<dbReference type="Proteomes" id="UP000093336">
    <property type="component" value="Unassembled WGS sequence"/>
</dbReference>
<proteinExistence type="predicted"/>
<evidence type="ECO:0000259" key="1">
    <source>
        <dbReference type="Pfam" id="PF01863"/>
    </source>
</evidence>
<keyword evidence="2" id="KW-0645">Protease</keyword>
<dbReference type="RefSeq" id="WP_058450124.1">
    <property type="nucleotide sequence ID" value="NZ_CAAAJF010000013.1"/>
</dbReference>
<feature type="domain" description="YgjP-like metallopeptidase" evidence="1">
    <location>
        <begin position="24"/>
        <end position="226"/>
    </location>
</feature>
<dbReference type="OrthoDB" id="9811177at2"/>
<protein>
    <submittedName>
        <fullName evidence="2">Zinc metalloprotease</fullName>
    </submittedName>
</protein>
<reference evidence="2 4" key="1">
    <citation type="submission" date="2015-11" db="EMBL/GenBank/DDBJ databases">
        <title>Genomic analysis of 38 Legionella species identifies large and diverse effector repertoires.</title>
        <authorList>
            <person name="Burstein D."/>
            <person name="Amaro F."/>
            <person name="Zusman T."/>
            <person name="Lifshitz Z."/>
            <person name="Cohen O."/>
            <person name="Gilbert J.A."/>
            <person name="Pupko T."/>
            <person name="Shuman H.A."/>
            <person name="Segal G."/>
        </authorList>
    </citation>
    <scope>NUCLEOTIDE SEQUENCE [LARGE SCALE GENOMIC DNA]</scope>
    <source>
        <strain evidence="2 4">JA-26-G1-E2</strain>
    </source>
</reference>
<dbReference type="InterPro" id="IPR002725">
    <property type="entry name" value="YgjP-like_metallopeptidase"/>
</dbReference>
<keyword evidence="5" id="KW-1185">Reference proteome</keyword>
<dbReference type="STRING" id="455.Ljam_2260"/>
<reference evidence="3 5" key="2">
    <citation type="submission" date="2016-05" db="EMBL/GenBank/DDBJ databases">
        <authorList>
            <person name="Prochazka B."/>
            <person name="Indra A."/>
            <person name="Hasenberger P."/>
            <person name="Blaschitz M."/>
            <person name="Wagner L."/>
            <person name="Wewalka G."/>
            <person name="Sorschag S."/>
            <person name="Schmid D."/>
            <person name="Ruppitsch W."/>
        </authorList>
    </citation>
    <scope>NUCLEOTIDE SEQUENCE [LARGE SCALE GENOMIC DNA]</scope>
    <source>
        <strain evidence="3 5">974010_12</strain>
    </source>
</reference>
<dbReference type="PANTHER" id="PTHR30399:SF1">
    <property type="entry name" value="UTP PYROPHOSPHATASE"/>
    <property type="match status" value="1"/>
</dbReference>
<dbReference type="InterPro" id="IPR053136">
    <property type="entry name" value="UTP_pyrophosphatase-like"/>
</dbReference>